<reference evidence="1 2" key="1">
    <citation type="submission" date="2016-10" db="EMBL/GenBank/DDBJ databases">
        <authorList>
            <person name="de Groot N.N."/>
        </authorList>
    </citation>
    <scope>NUCLEOTIDE SEQUENCE [LARGE SCALE GENOMIC DNA]</scope>
    <source>
        <strain evidence="1 2">APO</strain>
    </source>
</reference>
<dbReference type="AlphaFoldDB" id="A0A1H3L6G6"/>
<name>A0A1H3L6G6_9FIRM</name>
<dbReference type="EMBL" id="FNPV01000003">
    <property type="protein sequence ID" value="SDY59981.1"/>
    <property type="molecule type" value="Genomic_DNA"/>
</dbReference>
<sequence length="65" mass="7498">MKKNARKVEIKGNPLACPVCSADEFWERETLMNTAGATFLGFDWANKPAKNYICDNCGYVYWFLR</sequence>
<dbReference type="OrthoDB" id="72206at2"/>
<protein>
    <recommendedName>
        <fullName evidence="3">DNA-binding protein</fullName>
    </recommendedName>
</protein>
<accession>A0A1H3L6G6</accession>
<evidence type="ECO:0008006" key="3">
    <source>
        <dbReference type="Google" id="ProtNLM"/>
    </source>
</evidence>
<organism evidence="1 2">
    <name type="scientific">Tindallia californiensis</name>
    <dbReference type="NCBI Taxonomy" id="159292"/>
    <lineage>
        <taxon>Bacteria</taxon>
        <taxon>Bacillati</taxon>
        <taxon>Bacillota</taxon>
        <taxon>Clostridia</taxon>
        <taxon>Peptostreptococcales</taxon>
        <taxon>Tindalliaceae</taxon>
        <taxon>Tindallia</taxon>
    </lineage>
</organism>
<proteinExistence type="predicted"/>
<evidence type="ECO:0000313" key="1">
    <source>
        <dbReference type="EMBL" id="SDY59981.1"/>
    </source>
</evidence>
<dbReference type="STRING" id="159292.SAMN05192546_10386"/>
<evidence type="ECO:0000313" key="2">
    <source>
        <dbReference type="Proteomes" id="UP000199230"/>
    </source>
</evidence>
<dbReference type="Proteomes" id="UP000199230">
    <property type="component" value="Unassembled WGS sequence"/>
</dbReference>
<keyword evidence="2" id="KW-1185">Reference proteome</keyword>
<gene>
    <name evidence="1" type="ORF">SAMN05192546_10386</name>
</gene>
<dbReference type="RefSeq" id="WP_093311683.1">
    <property type="nucleotide sequence ID" value="NZ_FNPV01000003.1"/>
</dbReference>